<keyword evidence="1" id="KW-0472">Membrane</keyword>
<dbReference type="InterPro" id="IPR016024">
    <property type="entry name" value="ARM-type_fold"/>
</dbReference>
<dbReference type="PANTHER" id="PTHR35508:SF1">
    <property type="entry name" value="VOLTAGE-DEPENDENT L-TYPE CALCIUM CHANNEL SUBUNIT"/>
    <property type="match status" value="1"/>
</dbReference>
<dbReference type="SUPFAM" id="SSF48371">
    <property type="entry name" value="ARM repeat"/>
    <property type="match status" value="1"/>
</dbReference>
<feature type="transmembrane region" description="Helical" evidence="1">
    <location>
        <begin position="138"/>
        <end position="171"/>
    </location>
</feature>
<name>A0AAD7PR42_QUISA</name>
<keyword evidence="1" id="KW-1133">Transmembrane helix</keyword>
<feature type="transmembrane region" description="Helical" evidence="1">
    <location>
        <begin position="73"/>
        <end position="99"/>
    </location>
</feature>
<dbReference type="KEGG" id="qsa:O6P43_014253"/>
<organism evidence="2 3">
    <name type="scientific">Quillaja saponaria</name>
    <name type="common">Soap bark tree</name>
    <dbReference type="NCBI Taxonomy" id="32244"/>
    <lineage>
        <taxon>Eukaryota</taxon>
        <taxon>Viridiplantae</taxon>
        <taxon>Streptophyta</taxon>
        <taxon>Embryophyta</taxon>
        <taxon>Tracheophyta</taxon>
        <taxon>Spermatophyta</taxon>
        <taxon>Magnoliopsida</taxon>
        <taxon>eudicotyledons</taxon>
        <taxon>Gunneridae</taxon>
        <taxon>Pentapetalae</taxon>
        <taxon>rosids</taxon>
        <taxon>fabids</taxon>
        <taxon>Fabales</taxon>
        <taxon>Quillajaceae</taxon>
        <taxon>Quillaja</taxon>
    </lineage>
</organism>
<dbReference type="Proteomes" id="UP001163823">
    <property type="component" value="Chromosome 6"/>
</dbReference>
<sequence>MVKMGALAALGTVACTSKDHFQNYYSMVMPYLKVILMSAINEPNRMLLAKSIECITMVWTAVGKEKFKADTELLIISNTVGTITLVSLTGLVVFILFTLAANINAIVISLLASLVAAGSFLALFFACVTAIYIGALSIAFFVISVATSFTIVAIVIATGWIGFFWTVWLATKKSFGIAKHSLTATGSAISTYSSARQARHLLKTLSD</sequence>
<dbReference type="EMBL" id="JARAOO010000006">
    <property type="protein sequence ID" value="KAJ7964437.1"/>
    <property type="molecule type" value="Genomic_DNA"/>
</dbReference>
<reference evidence="2" key="1">
    <citation type="journal article" date="2023" name="Science">
        <title>Elucidation of the pathway for biosynthesis of saponin adjuvants from the soapbark tree.</title>
        <authorList>
            <person name="Reed J."/>
            <person name="Orme A."/>
            <person name="El-Demerdash A."/>
            <person name="Owen C."/>
            <person name="Martin L.B.B."/>
            <person name="Misra R.C."/>
            <person name="Kikuchi S."/>
            <person name="Rejzek M."/>
            <person name="Martin A.C."/>
            <person name="Harkess A."/>
            <person name="Leebens-Mack J."/>
            <person name="Louveau T."/>
            <person name="Stephenson M.J."/>
            <person name="Osbourn A."/>
        </authorList>
    </citation>
    <scope>NUCLEOTIDE SEQUENCE</scope>
    <source>
        <strain evidence="2">S10</strain>
    </source>
</reference>
<comment type="caution">
    <text evidence="2">The sequence shown here is derived from an EMBL/GenBank/DDBJ whole genome shotgun (WGS) entry which is preliminary data.</text>
</comment>
<protein>
    <submittedName>
        <fullName evidence="2">Importin-5</fullName>
    </submittedName>
</protein>
<dbReference type="PANTHER" id="PTHR35508">
    <property type="entry name" value="VOLTAGE-DEPENDENT L-TYPE CALCIUM CHANNEL SUBUNIT"/>
    <property type="match status" value="1"/>
</dbReference>
<dbReference type="PROSITE" id="PS51257">
    <property type="entry name" value="PROKAR_LIPOPROTEIN"/>
    <property type="match status" value="1"/>
</dbReference>
<dbReference type="AlphaFoldDB" id="A0AAD7PR42"/>
<evidence type="ECO:0000256" key="1">
    <source>
        <dbReference type="SAM" id="Phobius"/>
    </source>
</evidence>
<keyword evidence="3" id="KW-1185">Reference proteome</keyword>
<accession>A0AAD7PR42</accession>
<gene>
    <name evidence="2" type="ORF">O6P43_014253</name>
</gene>
<proteinExistence type="predicted"/>
<evidence type="ECO:0000313" key="3">
    <source>
        <dbReference type="Proteomes" id="UP001163823"/>
    </source>
</evidence>
<evidence type="ECO:0000313" key="2">
    <source>
        <dbReference type="EMBL" id="KAJ7964437.1"/>
    </source>
</evidence>
<dbReference type="Gene3D" id="1.25.10.10">
    <property type="entry name" value="Leucine-rich Repeat Variant"/>
    <property type="match status" value="1"/>
</dbReference>
<dbReference type="InterPro" id="IPR011989">
    <property type="entry name" value="ARM-like"/>
</dbReference>
<keyword evidence="1" id="KW-0812">Transmembrane</keyword>
<feature type="transmembrane region" description="Helical" evidence="1">
    <location>
        <begin position="106"/>
        <end position="132"/>
    </location>
</feature>